<dbReference type="SUPFAM" id="SSF50630">
    <property type="entry name" value="Acid proteases"/>
    <property type="match status" value="1"/>
</dbReference>
<dbReference type="GO" id="GO:0006508">
    <property type="term" value="P:proteolysis"/>
    <property type="evidence" value="ECO:0007669"/>
    <property type="project" value="InterPro"/>
</dbReference>
<accession>A0A8T0LB40</accession>
<dbReference type="Pfam" id="PF14541">
    <property type="entry name" value="TAXi_C"/>
    <property type="match status" value="1"/>
</dbReference>
<comment type="caution">
    <text evidence="2">The sequence shown here is derived from an EMBL/GenBank/DDBJ whole genome shotgun (WGS) entry which is preliminary data.</text>
</comment>
<dbReference type="PANTHER" id="PTHR47965:SF83">
    <property type="entry name" value="NEPENTHESIN-RELATED"/>
    <property type="match status" value="1"/>
</dbReference>
<dbReference type="InterPro" id="IPR001461">
    <property type="entry name" value="Aspartic_peptidase_A1"/>
</dbReference>
<organism evidence="2 3">
    <name type="scientific">Phaseolus angularis</name>
    <name type="common">Azuki bean</name>
    <name type="synonym">Vigna angularis</name>
    <dbReference type="NCBI Taxonomy" id="3914"/>
    <lineage>
        <taxon>Eukaryota</taxon>
        <taxon>Viridiplantae</taxon>
        <taxon>Streptophyta</taxon>
        <taxon>Embryophyta</taxon>
        <taxon>Tracheophyta</taxon>
        <taxon>Spermatophyta</taxon>
        <taxon>Magnoliopsida</taxon>
        <taxon>eudicotyledons</taxon>
        <taxon>Gunneridae</taxon>
        <taxon>Pentapetalae</taxon>
        <taxon>rosids</taxon>
        <taxon>fabids</taxon>
        <taxon>Fabales</taxon>
        <taxon>Fabaceae</taxon>
        <taxon>Papilionoideae</taxon>
        <taxon>50 kb inversion clade</taxon>
        <taxon>NPAAA clade</taxon>
        <taxon>indigoferoid/millettioid clade</taxon>
        <taxon>Phaseoleae</taxon>
        <taxon>Vigna</taxon>
    </lineage>
</organism>
<feature type="domain" description="Xylanase inhibitor C-terminal" evidence="1">
    <location>
        <begin position="6"/>
        <end position="151"/>
    </location>
</feature>
<dbReference type="InterPro" id="IPR032799">
    <property type="entry name" value="TAXi_C"/>
</dbReference>
<name>A0A8T0LB40_PHAAN</name>
<sequence>MNKFGLDGKTINVNSSLLSIDKLGNMGTKLSTVIPYSRLHSSIYRPLVDGFVKKATLWKMKRMTSVAPFGACFSSRTVGNVSAIDMVLGGGVEWRIHGANSMVKVNKTMQCLGFVDAGLEPGSPITISVVIGGYQMEENLLEFDLASSRFGLEVIEDDKLLERGVGEEGFGLVGLRTNEIAFPRKGMMKEGPGMEAFLARAIINELEKNLQLLPAREGFEDDAEQIWEHFVEFNLVRVGLHGGEGADEKGELSVEDCA</sequence>
<dbReference type="GO" id="GO:0004190">
    <property type="term" value="F:aspartic-type endopeptidase activity"/>
    <property type="evidence" value="ECO:0007669"/>
    <property type="project" value="InterPro"/>
</dbReference>
<dbReference type="Gene3D" id="2.40.70.10">
    <property type="entry name" value="Acid Proteases"/>
    <property type="match status" value="1"/>
</dbReference>
<protein>
    <recommendedName>
        <fullName evidence="1">Xylanase inhibitor C-terminal domain-containing protein</fullName>
    </recommendedName>
</protein>
<dbReference type="InterPro" id="IPR021109">
    <property type="entry name" value="Peptidase_aspartic_dom_sf"/>
</dbReference>
<gene>
    <name evidence="2" type="ORF">HKW66_Vig0000140</name>
</gene>
<dbReference type="Proteomes" id="UP000743370">
    <property type="component" value="Unassembled WGS sequence"/>
</dbReference>
<reference evidence="2 3" key="1">
    <citation type="submission" date="2020-05" db="EMBL/GenBank/DDBJ databases">
        <title>Vigna angularis (adzuki bean) Var. LongXiaoDou No. 4 denovo assembly.</title>
        <authorList>
            <person name="Xiang H."/>
        </authorList>
    </citation>
    <scope>NUCLEOTIDE SEQUENCE [LARGE SCALE GENOMIC DNA]</scope>
    <source>
        <tissue evidence="2">Leaf</tissue>
    </source>
</reference>
<dbReference type="AlphaFoldDB" id="A0A8T0LB40"/>
<dbReference type="PANTHER" id="PTHR47965">
    <property type="entry name" value="ASPARTYL PROTEASE-RELATED"/>
    <property type="match status" value="1"/>
</dbReference>
<evidence type="ECO:0000313" key="2">
    <source>
        <dbReference type="EMBL" id="KAG2409349.1"/>
    </source>
</evidence>
<evidence type="ECO:0000259" key="1">
    <source>
        <dbReference type="Pfam" id="PF14541"/>
    </source>
</evidence>
<evidence type="ECO:0000313" key="3">
    <source>
        <dbReference type="Proteomes" id="UP000743370"/>
    </source>
</evidence>
<proteinExistence type="predicted"/>
<dbReference type="EMBL" id="JABFOF010000001">
    <property type="protein sequence ID" value="KAG2409349.1"/>
    <property type="molecule type" value="Genomic_DNA"/>
</dbReference>